<dbReference type="AlphaFoldDB" id="A0A5S4G3H0"/>
<dbReference type="RefSeq" id="WP_138641566.1">
    <property type="nucleotide sequence ID" value="NZ_VCKZ01000489.1"/>
</dbReference>
<evidence type="ECO:0000313" key="1">
    <source>
        <dbReference type="EMBL" id="TMR27489.1"/>
    </source>
</evidence>
<evidence type="ECO:0000313" key="2">
    <source>
        <dbReference type="Proteomes" id="UP000305238"/>
    </source>
</evidence>
<protein>
    <submittedName>
        <fullName evidence="1">Uncharacterized protein</fullName>
    </submittedName>
</protein>
<reference evidence="1 2" key="1">
    <citation type="submission" date="2019-05" db="EMBL/GenBank/DDBJ databases">
        <title>Draft genome sequence of Actinomadura geliboluensis A8036.</title>
        <authorList>
            <person name="Saricaoglu S."/>
            <person name="Isik K."/>
        </authorList>
    </citation>
    <scope>NUCLEOTIDE SEQUENCE [LARGE SCALE GENOMIC DNA]</scope>
    <source>
        <strain evidence="1 2">A8036</strain>
    </source>
</reference>
<gene>
    <name evidence="1" type="ORF">ETD96_39295</name>
</gene>
<organism evidence="1 2">
    <name type="scientific">Actinomadura geliboluensis</name>
    <dbReference type="NCBI Taxonomy" id="882440"/>
    <lineage>
        <taxon>Bacteria</taxon>
        <taxon>Bacillati</taxon>
        <taxon>Actinomycetota</taxon>
        <taxon>Actinomycetes</taxon>
        <taxon>Streptosporangiales</taxon>
        <taxon>Thermomonosporaceae</taxon>
        <taxon>Actinomadura</taxon>
    </lineage>
</organism>
<keyword evidence="2" id="KW-1185">Reference proteome</keyword>
<dbReference type="OrthoDB" id="2639622at2"/>
<comment type="caution">
    <text evidence="1">The sequence shown here is derived from an EMBL/GenBank/DDBJ whole genome shotgun (WGS) entry which is preliminary data.</text>
</comment>
<proteinExistence type="predicted"/>
<sequence length="66" mass="7501">MEAAGGRWRLIYLRVGREELLRRLQVRNQRADANALLVTESALEDFIARFDAPDGEGEEVVDARSE</sequence>
<dbReference type="Proteomes" id="UP000305238">
    <property type="component" value="Unassembled WGS sequence"/>
</dbReference>
<accession>A0A5S4G3H0</accession>
<dbReference type="EMBL" id="VCKZ01000489">
    <property type="protein sequence ID" value="TMR27489.1"/>
    <property type="molecule type" value="Genomic_DNA"/>
</dbReference>
<name>A0A5S4G3H0_9ACTN</name>